<evidence type="ECO:0000313" key="1">
    <source>
        <dbReference type="EMBL" id="AOS45477.1"/>
    </source>
</evidence>
<dbReference type="EMBL" id="CP016094">
    <property type="protein sequence ID" value="AOS45477.1"/>
    <property type="molecule type" value="Genomic_DNA"/>
</dbReference>
<protein>
    <submittedName>
        <fullName evidence="1">Uncharacterized protein</fullName>
    </submittedName>
</protein>
<accession>A0A1D8AX80</accession>
<dbReference type="OrthoDB" id="199343at2"/>
<dbReference type="Proteomes" id="UP000095228">
    <property type="component" value="Chromosome"/>
</dbReference>
<organism evidence="1 2">
    <name type="scientific">Lacunisphaera limnophila</name>
    <dbReference type="NCBI Taxonomy" id="1838286"/>
    <lineage>
        <taxon>Bacteria</taxon>
        <taxon>Pseudomonadati</taxon>
        <taxon>Verrucomicrobiota</taxon>
        <taxon>Opitutia</taxon>
        <taxon>Opitutales</taxon>
        <taxon>Opitutaceae</taxon>
        <taxon>Lacunisphaera</taxon>
    </lineage>
</organism>
<dbReference type="AlphaFoldDB" id="A0A1D8AX80"/>
<keyword evidence="2" id="KW-1185">Reference proteome</keyword>
<dbReference type="KEGG" id="obg:Verru16b_02558"/>
<reference evidence="1 2" key="1">
    <citation type="submission" date="2016-06" db="EMBL/GenBank/DDBJ databases">
        <title>Three novel species with peptidoglycan cell walls form the new genus Lacunisphaera gen. nov. in the family Opitutaceae of the verrucomicrobial subdivision 4.</title>
        <authorList>
            <person name="Rast P."/>
            <person name="Gloeckner I."/>
            <person name="Jogler M."/>
            <person name="Boedeker C."/>
            <person name="Jeske O."/>
            <person name="Wiegand S."/>
            <person name="Reinhardt R."/>
            <person name="Schumann P."/>
            <person name="Rohde M."/>
            <person name="Spring S."/>
            <person name="Gloeckner F.O."/>
            <person name="Jogler C."/>
        </authorList>
    </citation>
    <scope>NUCLEOTIDE SEQUENCE [LARGE SCALE GENOMIC DNA]</scope>
    <source>
        <strain evidence="1 2">IG16b</strain>
    </source>
</reference>
<name>A0A1D8AX80_9BACT</name>
<evidence type="ECO:0000313" key="2">
    <source>
        <dbReference type="Proteomes" id="UP000095228"/>
    </source>
</evidence>
<sequence>MGMEFGWWDKDEEGKKWHIKVRFHGGHVVFNRKHGHHSSWELFEPKDEQWDRLLSEAERRLPRRLMSTKEFNDLKGQRPQ</sequence>
<proteinExistence type="predicted"/>
<gene>
    <name evidence="1" type="ORF">Verru16b_02558</name>
</gene>